<evidence type="ECO:0000256" key="3">
    <source>
        <dbReference type="ARBA" id="ARBA00023163"/>
    </source>
</evidence>
<dbReference type="EMBL" id="PYGD01000002">
    <property type="protein sequence ID" value="PSK93177.1"/>
    <property type="molecule type" value="Genomic_DNA"/>
</dbReference>
<protein>
    <submittedName>
        <fullName evidence="5">AraC family transcriptional regulator</fullName>
    </submittedName>
</protein>
<organism evidence="5 6">
    <name type="scientific">Taibaiella chishuiensis</name>
    <dbReference type="NCBI Taxonomy" id="1434707"/>
    <lineage>
        <taxon>Bacteria</taxon>
        <taxon>Pseudomonadati</taxon>
        <taxon>Bacteroidota</taxon>
        <taxon>Chitinophagia</taxon>
        <taxon>Chitinophagales</taxon>
        <taxon>Chitinophagaceae</taxon>
        <taxon>Taibaiella</taxon>
    </lineage>
</organism>
<dbReference type="PANTHER" id="PTHR43280:SF27">
    <property type="entry name" value="TRANSCRIPTIONAL REGULATOR MTLR"/>
    <property type="match status" value="1"/>
</dbReference>
<dbReference type="InterPro" id="IPR018062">
    <property type="entry name" value="HTH_AraC-typ_CS"/>
</dbReference>
<dbReference type="RefSeq" id="WP_106522202.1">
    <property type="nucleotide sequence ID" value="NZ_PYGD01000002.1"/>
</dbReference>
<dbReference type="PROSITE" id="PS01124">
    <property type="entry name" value="HTH_ARAC_FAMILY_2"/>
    <property type="match status" value="1"/>
</dbReference>
<reference evidence="5 6" key="1">
    <citation type="submission" date="2018-03" db="EMBL/GenBank/DDBJ databases">
        <title>Genomic Encyclopedia of Type Strains, Phase III (KMG-III): the genomes of soil and plant-associated and newly described type strains.</title>
        <authorList>
            <person name="Whitman W."/>
        </authorList>
    </citation>
    <scope>NUCLEOTIDE SEQUENCE [LARGE SCALE GENOMIC DNA]</scope>
    <source>
        <strain evidence="5 6">CGMCC 1.12700</strain>
    </source>
</reference>
<evidence type="ECO:0000256" key="2">
    <source>
        <dbReference type="ARBA" id="ARBA00023125"/>
    </source>
</evidence>
<keyword evidence="2" id="KW-0238">DNA-binding</keyword>
<proteinExistence type="predicted"/>
<dbReference type="Pfam" id="PF12833">
    <property type="entry name" value="HTH_18"/>
    <property type="match status" value="1"/>
</dbReference>
<dbReference type="SMART" id="SM00342">
    <property type="entry name" value="HTH_ARAC"/>
    <property type="match status" value="1"/>
</dbReference>
<dbReference type="SUPFAM" id="SSF51215">
    <property type="entry name" value="Regulatory protein AraC"/>
    <property type="match status" value="1"/>
</dbReference>
<comment type="caution">
    <text evidence="5">The sequence shown here is derived from an EMBL/GenBank/DDBJ whole genome shotgun (WGS) entry which is preliminary data.</text>
</comment>
<evidence type="ECO:0000313" key="5">
    <source>
        <dbReference type="EMBL" id="PSK93177.1"/>
    </source>
</evidence>
<sequence length="276" mass="32018">MFSPYTIRYEKQDECPVRGRVYHVYQLVYIISGSGDQLVNDYTVPYQVGDMLVLLPADAVTFDIKQTTEFLFISFSKQYLEQDALAMDKSLKLELLLGKVQSNRGCILRGGTDNAAVKHLAAEILRESVNDNLYSKRLIEQYMNALILVVARNLSREPLPGELSEHSEERIVAILQYIQDHICEPEKLKQEQVGKMFNLSATYVSRYFRKHTDQTLQDYIARCRLNLVCNKLLYTNRRIGEIAFELGFSDESHLNHFFRKYHDTTPSAFRKRKQVS</sequence>
<feature type="domain" description="HTH araC/xylS-type" evidence="4">
    <location>
        <begin position="172"/>
        <end position="272"/>
    </location>
</feature>
<evidence type="ECO:0000259" key="4">
    <source>
        <dbReference type="PROSITE" id="PS01124"/>
    </source>
</evidence>
<evidence type="ECO:0000256" key="1">
    <source>
        <dbReference type="ARBA" id="ARBA00023015"/>
    </source>
</evidence>
<dbReference type="InterPro" id="IPR009057">
    <property type="entry name" value="Homeodomain-like_sf"/>
</dbReference>
<dbReference type="GO" id="GO:0003700">
    <property type="term" value="F:DNA-binding transcription factor activity"/>
    <property type="evidence" value="ECO:0007669"/>
    <property type="project" value="InterPro"/>
</dbReference>
<dbReference type="InterPro" id="IPR018060">
    <property type="entry name" value="HTH_AraC"/>
</dbReference>
<evidence type="ECO:0000313" key="6">
    <source>
        <dbReference type="Proteomes" id="UP000240572"/>
    </source>
</evidence>
<keyword evidence="1" id="KW-0805">Transcription regulation</keyword>
<dbReference type="PANTHER" id="PTHR43280">
    <property type="entry name" value="ARAC-FAMILY TRANSCRIPTIONAL REGULATOR"/>
    <property type="match status" value="1"/>
</dbReference>
<dbReference type="AlphaFoldDB" id="A0A2P8D7K4"/>
<dbReference type="PROSITE" id="PS00041">
    <property type="entry name" value="HTH_ARAC_FAMILY_1"/>
    <property type="match status" value="1"/>
</dbReference>
<dbReference type="OrthoDB" id="636258at2"/>
<dbReference type="Proteomes" id="UP000240572">
    <property type="component" value="Unassembled WGS sequence"/>
</dbReference>
<keyword evidence="3" id="KW-0804">Transcription</keyword>
<name>A0A2P8D7K4_9BACT</name>
<dbReference type="InterPro" id="IPR037923">
    <property type="entry name" value="HTH-like"/>
</dbReference>
<dbReference type="GO" id="GO:0043565">
    <property type="term" value="F:sequence-specific DNA binding"/>
    <property type="evidence" value="ECO:0007669"/>
    <property type="project" value="InterPro"/>
</dbReference>
<accession>A0A2P8D7K4</accession>
<keyword evidence="6" id="KW-1185">Reference proteome</keyword>
<dbReference type="SUPFAM" id="SSF46689">
    <property type="entry name" value="Homeodomain-like"/>
    <property type="match status" value="2"/>
</dbReference>
<gene>
    <name evidence="5" type="ORF">B0I18_102147</name>
</gene>
<dbReference type="Gene3D" id="1.10.10.60">
    <property type="entry name" value="Homeodomain-like"/>
    <property type="match status" value="2"/>
</dbReference>